<protein>
    <submittedName>
        <fullName evidence="1">Uncharacterized protein</fullName>
    </submittedName>
</protein>
<evidence type="ECO:0000313" key="1">
    <source>
        <dbReference type="EMBL" id="MRY60596.1"/>
    </source>
</evidence>
<organism evidence="1 2">
    <name type="scientific">Parabacteroides distasonis</name>
    <dbReference type="NCBI Taxonomy" id="823"/>
    <lineage>
        <taxon>Bacteria</taxon>
        <taxon>Pseudomonadati</taxon>
        <taxon>Bacteroidota</taxon>
        <taxon>Bacteroidia</taxon>
        <taxon>Bacteroidales</taxon>
        <taxon>Tannerellaceae</taxon>
        <taxon>Parabacteroides</taxon>
    </lineage>
</organism>
<dbReference type="AlphaFoldDB" id="A0A7K0GN80"/>
<accession>A0A7K0GN80</accession>
<dbReference type="EMBL" id="WKLT01000051">
    <property type="protein sequence ID" value="MRY60596.1"/>
    <property type="molecule type" value="Genomic_DNA"/>
</dbReference>
<dbReference type="Proteomes" id="UP000463337">
    <property type="component" value="Unassembled WGS sequence"/>
</dbReference>
<comment type="caution">
    <text evidence="1">The sequence shown here is derived from an EMBL/GenBank/DDBJ whole genome shotgun (WGS) entry which is preliminary data.</text>
</comment>
<reference evidence="1 2" key="1">
    <citation type="journal article" date="2019" name="Nat. Med.">
        <title>A library of human gut bacterial isolates paired with longitudinal multiomics data enables mechanistic microbiome research.</title>
        <authorList>
            <person name="Poyet M."/>
            <person name="Groussin M."/>
            <person name="Gibbons S.M."/>
            <person name="Avila-Pacheco J."/>
            <person name="Jiang X."/>
            <person name="Kearney S.M."/>
            <person name="Perrotta A.R."/>
            <person name="Berdy B."/>
            <person name="Zhao S."/>
            <person name="Lieberman T.D."/>
            <person name="Swanson P.K."/>
            <person name="Smith M."/>
            <person name="Roesemann S."/>
            <person name="Alexander J.E."/>
            <person name="Rich S.A."/>
            <person name="Livny J."/>
            <person name="Vlamakis H."/>
            <person name="Clish C."/>
            <person name="Bullock K."/>
            <person name="Deik A."/>
            <person name="Scott J."/>
            <person name="Pierce K.A."/>
            <person name="Xavier R.J."/>
            <person name="Alm E.J."/>
        </authorList>
    </citation>
    <scope>NUCLEOTIDE SEQUENCE [LARGE SCALE GENOMIC DNA]</scope>
    <source>
        <strain evidence="1 2">BIOML-A41</strain>
    </source>
</reference>
<sequence>MPTYAFRDPSGDLLDSAPEFAMPIPVHAQIAQAQRALDVAGPQRVQGVAEIVAGLVTDHDLPRYYRGPVPRNAHALVALAESAGFETKTLEHRTGHRVEGYNAARALGFTASWERGRAKGATWNTPWRYGVIEDRRPVGVNKTSRTGLAGKRAAGMGTTRLAILGSPWGLAITHSELTSRLQEEAS</sequence>
<name>A0A7K0GN80_PARDI</name>
<dbReference type="RefSeq" id="WP_154398324.1">
    <property type="nucleotide sequence ID" value="NZ_WKLT01000051.1"/>
</dbReference>
<evidence type="ECO:0000313" key="2">
    <source>
        <dbReference type="Proteomes" id="UP000463337"/>
    </source>
</evidence>
<gene>
    <name evidence="1" type="ORF">GKD59_22420</name>
</gene>
<proteinExistence type="predicted"/>